<organism evidence="1 2">
    <name type="scientific">Zoarces viviparus</name>
    <name type="common">Viviparous eelpout</name>
    <name type="synonym">Blennius viviparus</name>
    <dbReference type="NCBI Taxonomy" id="48416"/>
    <lineage>
        <taxon>Eukaryota</taxon>
        <taxon>Metazoa</taxon>
        <taxon>Chordata</taxon>
        <taxon>Craniata</taxon>
        <taxon>Vertebrata</taxon>
        <taxon>Euteleostomi</taxon>
        <taxon>Actinopterygii</taxon>
        <taxon>Neopterygii</taxon>
        <taxon>Teleostei</taxon>
        <taxon>Neoteleostei</taxon>
        <taxon>Acanthomorphata</taxon>
        <taxon>Eupercaria</taxon>
        <taxon>Perciformes</taxon>
        <taxon>Cottioidei</taxon>
        <taxon>Zoarcales</taxon>
        <taxon>Zoarcidae</taxon>
        <taxon>Zoarcinae</taxon>
        <taxon>Zoarces</taxon>
    </lineage>
</organism>
<accession>A0AAW1ECD3</accession>
<sequence length="69" mass="7403">MSTRVGLRPRDMIGNIRPFSPTLRCLSRNVAHWTVEVGCKGEKRGGDVAAAFPMRGETVRSGSGVMNGA</sequence>
<name>A0AAW1ECD3_ZOAVI</name>
<dbReference type="Proteomes" id="UP001488805">
    <property type="component" value="Unassembled WGS sequence"/>
</dbReference>
<protein>
    <submittedName>
        <fullName evidence="1">Uncharacterized protein</fullName>
    </submittedName>
</protein>
<gene>
    <name evidence="1" type="ORF">VZT92_022551</name>
</gene>
<reference evidence="1 2" key="1">
    <citation type="journal article" date="2024" name="Genome Biol. Evol.">
        <title>Chromosome-level genome assembly of the viviparous eelpout Zoarces viviparus.</title>
        <authorList>
            <person name="Fuhrmann N."/>
            <person name="Brasseur M.V."/>
            <person name="Bakowski C.E."/>
            <person name="Podsiadlowski L."/>
            <person name="Prost S."/>
            <person name="Krehenwinkel H."/>
            <person name="Mayer C."/>
        </authorList>
    </citation>
    <scope>NUCLEOTIDE SEQUENCE [LARGE SCALE GENOMIC DNA]</scope>
    <source>
        <strain evidence="1">NO-MEL_2022_Ind0_liver</strain>
    </source>
</reference>
<evidence type="ECO:0000313" key="1">
    <source>
        <dbReference type="EMBL" id="KAK9519848.1"/>
    </source>
</evidence>
<evidence type="ECO:0000313" key="2">
    <source>
        <dbReference type="Proteomes" id="UP001488805"/>
    </source>
</evidence>
<dbReference type="EMBL" id="JBCEZU010000434">
    <property type="protein sequence ID" value="KAK9519848.1"/>
    <property type="molecule type" value="Genomic_DNA"/>
</dbReference>
<dbReference type="AlphaFoldDB" id="A0AAW1ECD3"/>
<keyword evidence="2" id="KW-1185">Reference proteome</keyword>
<comment type="caution">
    <text evidence="1">The sequence shown here is derived from an EMBL/GenBank/DDBJ whole genome shotgun (WGS) entry which is preliminary data.</text>
</comment>
<proteinExistence type="predicted"/>